<evidence type="ECO:0000313" key="5">
    <source>
        <dbReference type="RefSeq" id="XP_025835188.1"/>
    </source>
</evidence>
<dbReference type="GO" id="GO:0004252">
    <property type="term" value="F:serine-type endopeptidase activity"/>
    <property type="evidence" value="ECO:0007669"/>
    <property type="project" value="InterPro"/>
</dbReference>
<reference evidence="5" key="1">
    <citation type="submission" date="2025-08" db="UniProtKB">
        <authorList>
            <consortium name="RefSeq"/>
        </authorList>
    </citation>
    <scope>IDENTIFICATION</scope>
    <source>
        <tissue evidence="5">Entire body</tissue>
    </source>
</reference>
<gene>
    <name evidence="5" type="primary">LOC108743509</name>
</gene>
<proteinExistence type="inferred from homology"/>
<dbReference type="KEGG" id="apln:108743509"/>
<dbReference type="SUPFAM" id="SSF50494">
    <property type="entry name" value="Trypsin-like serine proteases"/>
    <property type="match status" value="1"/>
</dbReference>
<evidence type="ECO:0000259" key="3">
    <source>
        <dbReference type="PROSITE" id="PS50240"/>
    </source>
</evidence>
<dbReference type="Pfam" id="PF00089">
    <property type="entry name" value="Trypsin"/>
    <property type="match status" value="1"/>
</dbReference>
<evidence type="ECO:0000313" key="4">
    <source>
        <dbReference type="Proteomes" id="UP000192223"/>
    </source>
</evidence>
<feature type="domain" description="Peptidase S1" evidence="3">
    <location>
        <begin position="1"/>
        <end position="204"/>
    </location>
</feature>
<keyword evidence="1" id="KW-1015">Disulfide bond</keyword>
<organism evidence="4 5">
    <name type="scientific">Agrilus planipennis</name>
    <name type="common">Emerald ash borer</name>
    <name type="synonym">Agrilus marcopoli</name>
    <dbReference type="NCBI Taxonomy" id="224129"/>
    <lineage>
        <taxon>Eukaryota</taxon>
        <taxon>Metazoa</taxon>
        <taxon>Ecdysozoa</taxon>
        <taxon>Arthropoda</taxon>
        <taxon>Hexapoda</taxon>
        <taxon>Insecta</taxon>
        <taxon>Pterygota</taxon>
        <taxon>Neoptera</taxon>
        <taxon>Endopterygota</taxon>
        <taxon>Coleoptera</taxon>
        <taxon>Polyphaga</taxon>
        <taxon>Elateriformia</taxon>
        <taxon>Buprestoidea</taxon>
        <taxon>Buprestidae</taxon>
        <taxon>Agrilinae</taxon>
        <taxon>Agrilus</taxon>
    </lineage>
</organism>
<comment type="similarity">
    <text evidence="2">Belongs to the peptidase S1 family. CLIP subfamily.</text>
</comment>
<keyword evidence="4" id="KW-1185">Reference proteome</keyword>
<name>A0A7F5RGT8_AGRPL</name>
<dbReference type="PROSITE" id="PS50240">
    <property type="entry name" value="TRYPSIN_DOM"/>
    <property type="match status" value="1"/>
</dbReference>
<dbReference type="FunFam" id="2.40.10.10:FF:000002">
    <property type="entry name" value="Transmembrane protease serine"/>
    <property type="match status" value="1"/>
</dbReference>
<dbReference type="PRINTS" id="PR00722">
    <property type="entry name" value="CHYMOTRYPSIN"/>
</dbReference>
<dbReference type="RefSeq" id="XP_025835188.1">
    <property type="nucleotide sequence ID" value="XM_025979403.1"/>
</dbReference>
<dbReference type="PANTHER" id="PTHR24258:SF129">
    <property type="entry name" value="LP15124P-RELATED"/>
    <property type="match status" value="1"/>
</dbReference>
<accession>A0A7F5RGT8</accession>
<dbReference type="PANTHER" id="PTHR24258">
    <property type="entry name" value="SERINE PROTEASE-RELATED"/>
    <property type="match status" value="1"/>
</dbReference>
<dbReference type="InterPro" id="IPR009003">
    <property type="entry name" value="Peptidase_S1_PA"/>
</dbReference>
<dbReference type="AlphaFoldDB" id="A0A7F5RGT8"/>
<dbReference type="InterPro" id="IPR001314">
    <property type="entry name" value="Peptidase_S1A"/>
</dbReference>
<dbReference type="SMART" id="SM00020">
    <property type="entry name" value="Tryp_SPc"/>
    <property type="match status" value="1"/>
</dbReference>
<evidence type="ECO:0000256" key="1">
    <source>
        <dbReference type="ARBA" id="ARBA00023157"/>
    </source>
</evidence>
<evidence type="ECO:0000256" key="2">
    <source>
        <dbReference type="ARBA" id="ARBA00024195"/>
    </source>
</evidence>
<dbReference type="CDD" id="cd00190">
    <property type="entry name" value="Tryp_SPc"/>
    <property type="match status" value="1"/>
</dbReference>
<dbReference type="InParanoid" id="A0A7F5RGT8"/>
<dbReference type="Proteomes" id="UP000192223">
    <property type="component" value="Unplaced"/>
</dbReference>
<dbReference type="InterPro" id="IPR001254">
    <property type="entry name" value="Trypsin_dom"/>
</dbReference>
<feature type="non-terminal residue" evidence="5">
    <location>
        <position position="1"/>
    </location>
</feature>
<dbReference type="OrthoDB" id="6261922at2759"/>
<dbReference type="InterPro" id="IPR043504">
    <property type="entry name" value="Peptidase_S1_PA_chymotrypsin"/>
</dbReference>
<dbReference type="Gene3D" id="2.40.10.10">
    <property type="entry name" value="Trypsin-like serine proteases"/>
    <property type="match status" value="2"/>
</dbReference>
<dbReference type="GeneID" id="108743509"/>
<protein>
    <submittedName>
        <fullName evidence="5">Phenoloxidase-activating factor 2-like</fullName>
    </submittedName>
</protein>
<sequence length="215" mass="23927">FFLRFQNQPSDLKVRVGEWDTQTTRERLPYQERDVVQIVVHEGFRANNLFNDVALLVLASPVDKYDHIGTICLPSQNLQFTSRDCFATGWGKDVFGRKGQPQVILKKIQLPIVPHNICQDSLRKTRLGLAFALHSSFICAGGEPGKDTCTGDGGGPLVCPDPTNPSRYMQTGIVAWGIGCGDTGVPGVYVDVAQFRNWIDEQLARLKIDTSPYKF</sequence>
<dbReference type="GO" id="GO:0006508">
    <property type="term" value="P:proteolysis"/>
    <property type="evidence" value="ECO:0007669"/>
    <property type="project" value="InterPro"/>
</dbReference>